<organism evidence="2 3">
    <name type="scientific">Botryotinia calthae</name>
    <dbReference type="NCBI Taxonomy" id="38488"/>
    <lineage>
        <taxon>Eukaryota</taxon>
        <taxon>Fungi</taxon>
        <taxon>Dikarya</taxon>
        <taxon>Ascomycota</taxon>
        <taxon>Pezizomycotina</taxon>
        <taxon>Leotiomycetes</taxon>
        <taxon>Helotiales</taxon>
        <taxon>Sclerotiniaceae</taxon>
        <taxon>Botryotinia</taxon>
    </lineage>
</organism>
<feature type="compositionally biased region" description="Low complexity" evidence="1">
    <location>
        <begin position="31"/>
        <end position="42"/>
    </location>
</feature>
<feature type="compositionally biased region" description="Low complexity" evidence="1">
    <location>
        <begin position="72"/>
        <end position="90"/>
    </location>
</feature>
<accession>A0A4Y8CM66</accession>
<feature type="region of interest" description="Disordered" evidence="1">
    <location>
        <begin position="16"/>
        <end position="90"/>
    </location>
</feature>
<protein>
    <submittedName>
        <fullName evidence="2">Uncharacterized protein</fullName>
    </submittedName>
</protein>
<evidence type="ECO:0000256" key="1">
    <source>
        <dbReference type="SAM" id="MobiDB-lite"/>
    </source>
</evidence>
<sequence>MTNIVQMYRPLFGSKKKKNQELRVDTNVAHSTSTNPITPPSSGALSNSPMSIINGHTTRVNASTITPPESPVSPVGGSLNNDGNGDGNPS</sequence>
<proteinExistence type="predicted"/>
<feature type="compositionally biased region" description="Polar residues" evidence="1">
    <location>
        <begin position="43"/>
        <end position="66"/>
    </location>
</feature>
<reference evidence="2 3" key="1">
    <citation type="submission" date="2017-11" db="EMBL/GenBank/DDBJ databases">
        <title>Comparative genomics of Botrytis spp.</title>
        <authorList>
            <person name="Valero-Jimenez C.A."/>
            <person name="Tapia P."/>
            <person name="Veloso J."/>
            <person name="Silva-Moreno E."/>
            <person name="Staats M."/>
            <person name="Valdes J.H."/>
            <person name="Van Kan J.A.L."/>
        </authorList>
    </citation>
    <scope>NUCLEOTIDE SEQUENCE [LARGE SCALE GENOMIC DNA]</scope>
    <source>
        <strain evidence="2 3">MUCL2830</strain>
    </source>
</reference>
<name>A0A4Y8CM66_9HELO</name>
<dbReference type="AlphaFoldDB" id="A0A4Y8CM66"/>
<keyword evidence="3" id="KW-1185">Reference proteome</keyword>
<dbReference type="Proteomes" id="UP000297299">
    <property type="component" value="Unassembled WGS sequence"/>
</dbReference>
<gene>
    <name evidence="2" type="ORF">BOTCAL_0476g00050</name>
</gene>
<comment type="caution">
    <text evidence="2">The sequence shown here is derived from an EMBL/GenBank/DDBJ whole genome shotgun (WGS) entry which is preliminary data.</text>
</comment>
<evidence type="ECO:0000313" key="2">
    <source>
        <dbReference type="EMBL" id="TEY38778.1"/>
    </source>
</evidence>
<evidence type="ECO:0000313" key="3">
    <source>
        <dbReference type="Proteomes" id="UP000297299"/>
    </source>
</evidence>
<dbReference type="EMBL" id="PHWZ01000475">
    <property type="protein sequence ID" value="TEY38778.1"/>
    <property type="molecule type" value="Genomic_DNA"/>
</dbReference>